<accession>A0A3A2ZUE2</accession>
<dbReference type="AlphaFoldDB" id="A0A3A2ZUE2"/>
<organism evidence="2 3">
    <name type="scientific">Aspergillus sclerotialis</name>
    <dbReference type="NCBI Taxonomy" id="2070753"/>
    <lineage>
        <taxon>Eukaryota</taxon>
        <taxon>Fungi</taxon>
        <taxon>Dikarya</taxon>
        <taxon>Ascomycota</taxon>
        <taxon>Pezizomycotina</taxon>
        <taxon>Eurotiomycetes</taxon>
        <taxon>Eurotiomycetidae</taxon>
        <taxon>Eurotiales</taxon>
        <taxon>Aspergillaceae</taxon>
        <taxon>Aspergillus</taxon>
        <taxon>Aspergillus subgen. Polypaecilum</taxon>
    </lineage>
</organism>
<evidence type="ECO:0000313" key="3">
    <source>
        <dbReference type="Proteomes" id="UP000266188"/>
    </source>
</evidence>
<protein>
    <recommendedName>
        <fullName evidence="4">Vacuolar protein sorting protein 62</fullName>
    </recommendedName>
</protein>
<feature type="region of interest" description="Disordered" evidence="1">
    <location>
        <begin position="305"/>
        <end position="333"/>
    </location>
</feature>
<dbReference type="Proteomes" id="UP000266188">
    <property type="component" value="Unassembled WGS sequence"/>
</dbReference>
<name>A0A3A2ZUE2_9EURO</name>
<evidence type="ECO:0008006" key="4">
    <source>
        <dbReference type="Google" id="ProtNLM"/>
    </source>
</evidence>
<reference evidence="3" key="1">
    <citation type="submission" date="2017-02" db="EMBL/GenBank/DDBJ databases">
        <authorList>
            <person name="Tafer H."/>
            <person name="Lopandic K."/>
        </authorList>
    </citation>
    <scope>NUCLEOTIDE SEQUENCE [LARGE SCALE GENOMIC DNA]</scope>
    <source>
        <strain evidence="3">CBS 366.77</strain>
    </source>
</reference>
<keyword evidence="3" id="KW-1185">Reference proteome</keyword>
<dbReference type="STRING" id="2070753.A0A3A2ZUE2"/>
<feature type="region of interest" description="Disordered" evidence="1">
    <location>
        <begin position="38"/>
        <end position="57"/>
    </location>
</feature>
<dbReference type="EMBL" id="MVGC01000033">
    <property type="protein sequence ID" value="RJE25943.1"/>
    <property type="molecule type" value="Genomic_DNA"/>
</dbReference>
<dbReference type="PANTHER" id="PTHR48172:SF2">
    <property type="entry name" value="VACUOLAR PROTEIN SORTING PROTEIN 62"/>
    <property type="match status" value="1"/>
</dbReference>
<evidence type="ECO:0000256" key="1">
    <source>
        <dbReference type="SAM" id="MobiDB-lite"/>
    </source>
</evidence>
<dbReference type="OrthoDB" id="188042at2759"/>
<dbReference type="PANTHER" id="PTHR48172">
    <property type="match status" value="1"/>
</dbReference>
<evidence type="ECO:0000313" key="2">
    <source>
        <dbReference type="EMBL" id="RJE25943.1"/>
    </source>
</evidence>
<dbReference type="InterPro" id="IPR009291">
    <property type="entry name" value="Vps62"/>
</dbReference>
<proteinExistence type="predicted"/>
<sequence length="597" mass="68084">MSLFLSFLLPLTYALPPFPAVGPVSISSEVSQSIAIASSQSTAPTGESDPERQKSTEPAQYTGLAIVSHSSPFELAVSANFFQQMKRKAKTAITVLSSLIVYVSINSLARALNPTAFIWYHEDKDEEQWISTSNSWLDRKACRWLGLCGTSHFQPVSGRFGYRGAAEAPPEVDNFWRSFWPSAQNSSDNWDDVERSLRQIPNYVFEYAPLVHLFSGEQFWPCDIAEHLYHTTPMLNYTPIQSQSKHETLRNLDQLNQWQHGWNVFLTSNDNVERRPRWIEGEKNIPESNETDIEQPWADWDGRVDGDIPGDTPEERAAWYDSGPPSQREEIDEVDDRLKEELRKRYGGHPVRIESIAGGRSDAPAILLVIDKGNGIVDAFWFYFYSFNLGNVVFNVRFGNHVGDWEHCLVRFYHGKPKALFFSAHAAGEAYSYEAIEKIGKRPVIYSAEGTHAMYPTPGTHAYILPWGLLHDQTDRGPLWDPLLNSHAYTYDYDNDTLRASTFSPSAPTEWFYFNGHWGDKFYPLGDSRQYRFAGQYHYVNGPLGPRFKHLNRRKVCQGPDNSPCVIKNWIVDTKRSKRWTSVGSGEESNPATDFHR</sequence>
<gene>
    <name evidence="2" type="ORF">PHISCL_01712</name>
</gene>
<comment type="caution">
    <text evidence="2">The sequence shown here is derived from an EMBL/GenBank/DDBJ whole genome shotgun (WGS) entry which is preliminary data.</text>
</comment>
<dbReference type="Pfam" id="PF06101">
    <property type="entry name" value="Vps62"/>
    <property type="match status" value="1"/>
</dbReference>